<dbReference type="InterPro" id="IPR036663">
    <property type="entry name" value="Fumarylacetoacetase_C_sf"/>
</dbReference>
<dbReference type="PANTHER" id="PTHR43069">
    <property type="entry name" value="FUMARYLACETOACETASE"/>
    <property type="match status" value="1"/>
</dbReference>
<keyword evidence="8 12" id="KW-0828">Tyrosine catabolism</keyword>
<dbReference type="Pfam" id="PF01557">
    <property type="entry name" value="FAA_hydrolase"/>
    <property type="match status" value="1"/>
</dbReference>
<keyword evidence="7 11" id="KW-0460">Magnesium</keyword>
<dbReference type="GO" id="GO:0006559">
    <property type="term" value="P:L-phenylalanine catabolic process"/>
    <property type="evidence" value="ECO:0007669"/>
    <property type="project" value="UniProtKB-UniRule"/>
</dbReference>
<comment type="similarity">
    <text evidence="2 12">Belongs to the FAH family.</text>
</comment>
<comment type="pathway">
    <text evidence="1 12">Amino-acid degradation; L-phenylalanine degradation; acetoacetate and fumarate from L-phenylalanine: step 6/6.</text>
</comment>
<evidence type="ECO:0000259" key="14">
    <source>
        <dbReference type="Pfam" id="PF09298"/>
    </source>
</evidence>
<evidence type="ECO:0000256" key="10">
    <source>
        <dbReference type="PIRSR" id="PIRSR605959-1"/>
    </source>
</evidence>
<keyword evidence="4 11" id="KW-0479">Metal-binding</keyword>
<accession>A0AAU9J009</accession>
<dbReference type="EMBL" id="CAJZBQ010000021">
    <property type="protein sequence ID" value="CAG9319065.1"/>
    <property type="molecule type" value="Genomic_DNA"/>
</dbReference>
<dbReference type="SUPFAM" id="SSF56529">
    <property type="entry name" value="FAH"/>
    <property type="match status" value="1"/>
</dbReference>
<keyword evidence="9 12" id="KW-0585">Phenylalanine catabolism</keyword>
<dbReference type="Gene3D" id="2.30.30.230">
    <property type="entry name" value="Fumarylacetoacetase, N-terminal domain"/>
    <property type="match status" value="1"/>
</dbReference>
<feature type="binding site" evidence="11">
    <location>
        <position position="126"/>
    </location>
    <ligand>
        <name>Ca(2+)</name>
        <dbReference type="ChEBI" id="CHEBI:29108"/>
    </ligand>
</feature>
<dbReference type="AlphaFoldDB" id="A0AAU9J009"/>
<feature type="binding site" evidence="11">
    <location>
        <position position="259"/>
    </location>
    <ligand>
        <name>Mg(2+)</name>
        <dbReference type="ChEBI" id="CHEBI:18420"/>
    </ligand>
</feature>
<sequence length="419" mass="46567">MESFLPVDPLSHFPIQNIPFGAGIFSDSTEPRCVSRIGDFIIDLKALEEKGVFSDISSKPLFSDPALNTFMAEPKNIWRLVRERIQSIFVSTNSTYKDDLALLEEVTKRISQFKSTIPVRINGYTDFVSCKNHMINMYTILGKNPADIVNENWARMPLGYHGKSSSIVVSGTPLIRPKGQSFNRELSQPVYGPTQKLDHEVELGVFLGGKPNKNGEPISISSAEENIFGYVILNDWSAREICLWEMNPFGLFTGKNFQTTISPWIITPFALEPFKAPFEPQDPIPVEYLQEPNHAGYDINFETFIKTESLSEPFKISRSNMCDLYWSPSQQLAHLTVSGANIEVGEIYGSGAIASKDNINGCACFMEINKGGRVPMTLPNGESRVWIEDGDEIIITASCQGNGFVVGFGEARGKVLPSI</sequence>
<evidence type="ECO:0000313" key="16">
    <source>
        <dbReference type="Proteomes" id="UP001162131"/>
    </source>
</evidence>
<proteinExistence type="inferred from homology"/>
<evidence type="ECO:0000256" key="4">
    <source>
        <dbReference type="ARBA" id="ARBA00022723"/>
    </source>
</evidence>
<dbReference type="GO" id="GO:1902000">
    <property type="term" value="P:homogentisate catabolic process"/>
    <property type="evidence" value="ECO:0007669"/>
    <property type="project" value="TreeGrafter"/>
</dbReference>
<feature type="domain" description="Fumarylacetoacetase N-terminal" evidence="14">
    <location>
        <begin position="16"/>
        <end position="118"/>
    </location>
</feature>
<comment type="catalytic activity">
    <reaction evidence="12">
        <text>4-fumarylacetoacetate + H2O = acetoacetate + fumarate + H(+)</text>
        <dbReference type="Rhea" id="RHEA:10244"/>
        <dbReference type="ChEBI" id="CHEBI:13705"/>
        <dbReference type="ChEBI" id="CHEBI:15377"/>
        <dbReference type="ChEBI" id="CHEBI:15378"/>
        <dbReference type="ChEBI" id="CHEBI:18034"/>
        <dbReference type="ChEBI" id="CHEBI:29806"/>
        <dbReference type="EC" id="3.7.1.2"/>
    </reaction>
</comment>
<gene>
    <name evidence="15" type="ORF">BSTOLATCC_MIC22416</name>
</gene>
<dbReference type="PANTHER" id="PTHR43069:SF2">
    <property type="entry name" value="FUMARYLACETOACETASE"/>
    <property type="match status" value="1"/>
</dbReference>
<evidence type="ECO:0000256" key="3">
    <source>
        <dbReference type="ARBA" id="ARBA00012094"/>
    </source>
</evidence>
<dbReference type="EC" id="3.7.1.2" evidence="3 12"/>
<feature type="binding site" evidence="11">
    <location>
        <position position="235"/>
    </location>
    <ligand>
        <name>Ca(2+)</name>
        <dbReference type="ChEBI" id="CHEBI:29108"/>
    </ligand>
</feature>
<evidence type="ECO:0000256" key="11">
    <source>
        <dbReference type="PIRSR" id="PIRSR605959-3"/>
    </source>
</evidence>
<evidence type="ECO:0000259" key="13">
    <source>
        <dbReference type="Pfam" id="PF01557"/>
    </source>
</evidence>
<comment type="caution">
    <text evidence="15">The sequence shown here is derived from an EMBL/GenBank/DDBJ whole genome shotgun (WGS) entry which is preliminary data.</text>
</comment>
<protein>
    <recommendedName>
        <fullName evidence="3 12">Fumarylacetoacetase</fullName>
        <ecNumber evidence="3 12">3.7.1.2</ecNumber>
    </recommendedName>
    <alternativeName>
        <fullName evidence="12">Fumarylacetoacetate hydrolase</fullName>
    </alternativeName>
</protein>
<feature type="binding site" evidence="11">
    <location>
        <position position="235"/>
    </location>
    <ligand>
        <name>Mg(2+)</name>
        <dbReference type="ChEBI" id="CHEBI:18420"/>
    </ligand>
</feature>
<feature type="domain" description="Fumarylacetoacetase-like C-terminal" evidence="13">
    <location>
        <begin position="150"/>
        <end position="410"/>
    </location>
</feature>
<organism evidence="15 16">
    <name type="scientific">Blepharisma stoltei</name>
    <dbReference type="NCBI Taxonomy" id="1481888"/>
    <lineage>
        <taxon>Eukaryota</taxon>
        <taxon>Sar</taxon>
        <taxon>Alveolata</taxon>
        <taxon>Ciliophora</taxon>
        <taxon>Postciliodesmatophora</taxon>
        <taxon>Heterotrichea</taxon>
        <taxon>Heterotrichida</taxon>
        <taxon>Blepharismidae</taxon>
        <taxon>Blepharisma</taxon>
    </lineage>
</organism>
<evidence type="ECO:0000256" key="2">
    <source>
        <dbReference type="ARBA" id="ARBA00010211"/>
    </source>
</evidence>
<dbReference type="SUPFAM" id="SSF63433">
    <property type="entry name" value="Fumarylacetoacetate hydrolase, FAH, N-terminal domain"/>
    <property type="match status" value="1"/>
</dbReference>
<evidence type="ECO:0000256" key="12">
    <source>
        <dbReference type="RuleBase" id="RU366008"/>
    </source>
</evidence>
<dbReference type="InterPro" id="IPR005959">
    <property type="entry name" value="Fumarylacetoacetase"/>
</dbReference>
<evidence type="ECO:0000313" key="15">
    <source>
        <dbReference type="EMBL" id="CAG9319065.1"/>
    </source>
</evidence>
<dbReference type="InterPro" id="IPR011234">
    <property type="entry name" value="Fumarylacetoacetase-like_C"/>
</dbReference>
<reference evidence="15" key="1">
    <citation type="submission" date="2021-09" db="EMBL/GenBank/DDBJ databases">
        <authorList>
            <consortium name="AG Swart"/>
            <person name="Singh M."/>
            <person name="Singh A."/>
            <person name="Seah K."/>
            <person name="Emmerich C."/>
        </authorList>
    </citation>
    <scope>NUCLEOTIDE SEQUENCE</scope>
    <source>
        <strain evidence="15">ATCC30299</strain>
    </source>
</reference>
<evidence type="ECO:0000256" key="1">
    <source>
        <dbReference type="ARBA" id="ARBA00004782"/>
    </source>
</evidence>
<keyword evidence="5 12" id="KW-0378">Hydrolase</keyword>
<evidence type="ECO:0000256" key="7">
    <source>
        <dbReference type="ARBA" id="ARBA00022842"/>
    </source>
</evidence>
<dbReference type="InterPro" id="IPR015377">
    <property type="entry name" value="Fumarylacetoacetase_N"/>
</dbReference>
<dbReference type="Gene3D" id="3.90.850.10">
    <property type="entry name" value="Fumarylacetoacetase-like, C-terminal domain"/>
    <property type="match status" value="1"/>
</dbReference>
<dbReference type="InterPro" id="IPR036462">
    <property type="entry name" value="Fumarylacetoacetase_N_sf"/>
</dbReference>
<dbReference type="Pfam" id="PF09298">
    <property type="entry name" value="FAA_hydrolase_N"/>
    <property type="match status" value="1"/>
</dbReference>
<dbReference type="GO" id="GO:0006572">
    <property type="term" value="P:L-tyrosine catabolic process"/>
    <property type="evidence" value="ECO:0007669"/>
    <property type="project" value="UniProtKB-UniRule"/>
</dbReference>
<feature type="binding site" evidence="11">
    <location>
        <position position="202"/>
    </location>
    <ligand>
        <name>Ca(2+)</name>
        <dbReference type="ChEBI" id="CHEBI:29108"/>
    </ligand>
</feature>
<feature type="binding site" evidence="11">
    <location>
        <position position="200"/>
    </location>
    <ligand>
        <name>Ca(2+)</name>
        <dbReference type="ChEBI" id="CHEBI:29108"/>
    </ligand>
</feature>
<dbReference type="NCBIfam" id="TIGR01266">
    <property type="entry name" value="fum_ac_acetase"/>
    <property type="match status" value="1"/>
</dbReference>
<name>A0AAU9J009_9CILI</name>
<evidence type="ECO:0000256" key="6">
    <source>
        <dbReference type="ARBA" id="ARBA00022837"/>
    </source>
</evidence>
<evidence type="ECO:0000256" key="9">
    <source>
        <dbReference type="ARBA" id="ARBA00023232"/>
    </source>
</evidence>
<evidence type="ECO:0000256" key="5">
    <source>
        <dbReference type="ARBA" id="ARBA00022801"/>
    </source>
</evidence>
<keyword evidence="6 11" id="KW-0106">Calcium</keyword>
<feature type="active site" description="Proton acceptor" evidence="10">
    <location>
        <position position="133"/>
    </location>
</feature>
<dbReference type="GO" id="GO:0046872">
    <property type="term" value="F:metal ion binding"/>
    <property type="evidence" value="ECO:0007669"/>
    <property type="project" value="UniProtKB-UniRule"/>
</dbReference>
<evidence type="ECO:0000256" key="8">
    <source>
        <dbReference type="ARBA" id="ARBA00022878"/>
    </source>
</evidence>
<keyword evidence="16" id="KW-1185">Reference proteome</keyword>
<comment type="cofactor">
    <cofactor evidence="12">
        <name>Mg(2+)</name>
        <dbReference type="ChEBI" id="CHEBI:18420"/>
    </cofactor>
    <cofactor evidence="12">
        <name>Ca(2+)</name>
        <dbReference type="ChEBI" id="CHEBI:29108"/>
    </cofactor>
</comment>
<dbReference type="GO" id="GO:0004334">
    <property type="term" value="F:fumarylacetoacetase activity"/>
    <property type="evidence" value="ECO:0007669"/>
    <property type="project" value="UniProtKB-UniRule"/>
</dbReference>
<dbReference type="Proteomes" id="UP001162131">
    <property type="component" value="Unassembled WGS sequence"/>
</dbReference>
<feature type="binding site" evidence="11">
    <location>
        <position position="255"/>
    </location>
    <ligand>
        <name>Mg(2+)</name>
        <dbReference type="ChEBI" id="CHEBI:18420"/>
    </ligand>
</feature>